<dbReference type="STRING" id="1160509.A0A3N4I1S3"/>
<keyword evidence="4" id="KW-1185">Reference proteome</keyword>
<dbReference type="OrthoDB" id="6359816at2759"/>
<evidence type="ECO:0000313" key="3">
    <source>
        <dbReference type="EMBL" id="RPA80055.1"/>
    </source>
</evidence>
<dbReference type="PROSITE" id="PS50097">
    <property type="entry name" value="BTB"/>
    <property type="match status" value="1"/>
</dbReference>
<dbReference type="EMBL" id="ML119692">
    <property type="protein sequence ID" value="RPA80055.1"/>
    <property type="molecule type" value="Genomic_DNA"/>
</dbReference>
<feature type="region of interest" description="Disordered" evidence="1">
    <location>
        <begin position="21"/>
        <end position="41"/>
    </location>
</feature>
<feature type="domain" description="BTB" evidence="2">
    <location>
        <begin position="74"/>
        <end position="141"/>
    </location>
</feature>
<dbReference type="Gene3D" id="3.30.710.10">
    <property type="entry name" value="Potassium Channel Kv1.1, Chain A"/>
    <property type="match status" value="1"/>
</dbReference>
<evidence type="ECO:0000256" key="1">
    <source>
        <dbReference type="SAM" id="MobiDB-lite"/>
    </source>
</evidence>
<dbReference type="Pfam" id="PF00651">
    <property type="entry name" value="BTB"/>
    <property type="match status" value="1"/>
</dbReference>
<name>A0A3N4I1S3_ASCIM</name>
<gene>
    <name evidence="3" type="ORF">BJ508DRAFT_347416</name>
</gene>
<protein>
    <recommendedName>
        <fullName evidence="2">BTB domain-containing protein</fullName>
    </recommendedName>
</protein>
<dbReference type="PANTHER" id="PTHR47843:SF5">
    <property type="entry name" value="BTB_POZ DOMAIN PROTEIN"/>
    <property type="match status" value="1"/>
</dbReference>
<dbReference type="SUPFAM" id="SSF54695">
    <property type="entry name" value="POZ domain"/>
    <property type="match status" value="1"/>
</dbReference>
<evidence type="ECO:0000259" key="2">
    <source>
        <dbReference type="PROSITE" id="PS50097"/>
    </source>
</evidence>
<dbReference type="CDD" id="cd18186">
    <property type="entry name" value="BTB_POZ_ZBTB_KLHL-like"/>
    <property type="match status" value="1"/>
</dbReference>
<sequence length="325" mass="37909">MSIHDQGSLIMHMQGDSDIDPDDPIFEPHLPDSRPPSPSSDFSKYIPQILTDCLESSAIASTGLAKLFLKSEFSDVKIVCKGVVFPAHWLVLRSQSTFFELLFKGGYKENEENVVRLQEETPKMIFRLLSYIYLGSYKDYPTDHSKYRTIHGMYGNYREQRAFHFRYSRTVNFSMYRLADKFGIPGLGRLAFEKHEEVLKDIDITYDMLLLSTKHAYESFEGRFDAMRLIHMEAIALMLERMAPSSSPYFERSPTYPHIYNPQEDWRLASLMVAYPEFSFDLHCHRTWIQHCNNSVMDIPNKRPTNYVQRGMGFWDIKFGWAVGK</sequence>
<dbReference type="Proteomes" id="UP000275078">
    <property type="component" value="Unassembled WGS sequence"/>
</dbReference>
<organism evidence="3 4">
    <name type="scientific">Ascobolus immersus RN42</name>
    <dbReference type="NCBI Taxonomy" id="1160509"/>
    <lineage>
        <taxon>Eukaryota</taxon>
        <taxon>Fungi</taxon>
        <taxon>Dikarya</taxon>
        <taxon>Ascomycota</taxon>
        <taxon>Pezizomycotina</taxon>
        <taxon>Pezizomycetes</taxon>
        <taxon>Pezizales</taxon>
        <taxon>Ascobolaceae</taxon>
        <taxon>Ascobolus</taxon>
    </lineage>
</organism>
<evidence type="ECO:0000313" key="4">
    <source>
        <dbReference type="Proteomes" id="UP000275078"/>
    </source>
</evidence>
<dbReference type="PANTHER" id="PTHR47843">
    <property type="entry name" value="BTB DOMAIN-CONTAINING PROTEIN-RELATED"/>
    <property type="match status" value="1"/>
</dbReference>
<proteinExistence type="predicted"/>
<reference evidence="3 4" key="1">
    <citation type="journal article" date="2018" name="Nat. Ecol. Evol.">
        <title>Pezizomycetes genomes reveal the molecular basis of ectomycorrhizal truffle lifestyle.</title>
        <authorList>
            <person name="Murat C."/>
            <person name="Payen T."/>
            <person name="Noel B."/>
            <person name="Kuo A."/>
            <person name="Morin E."/>
            <person name="Chen J."/>
            <person name="Kohler A."/>
            <person name="Krizsan K."/>
            <person name="Balestrini R."/>
            <person name="Da Silva C."/>
            <person name="Montanini B."/>
            <person name="Hainaut M."/>
            <person name="Levati E."/>
            <person name="Barry K.W."/>
            <person name="Belfiori B."/>
            <person name="Cichocki N."/>
            <person name="Clum A."/>
            <person name="Dockter R.B."/>
            <person name="Fauchery L."/>
            <person name="Guy J."/>
            <person name="Iotti M."/>
            <person name="Le Tacon F."/>
            <person name="Lindquist E.A."/>
            <person name="Lipzen A."/>
            <person name="Malagnac F."/>
            <person name="Mello A."/>
            <person name="Molinier V."/>
            <person name="Miyauchi S."/>
            <person name="Poulain J."/>
            <person name="Riccioni C."/>
            <person name="Rubini A."/>
            <person name="Sitrit Y."/>
            <person name="Splivallo R."/>
            <person name="Traeger S."/>
            <person name="Wang M."/>
            <person name="Zifcakova L."/>
            <person name="Wipf D."/>
            <person name="Zambonelli A."/>
            <person name="Paolocci F."/>
            <person name="Nowrousian M."/>
            <person name="Ottonello S."/>
            <person name="Baldrian P."/>
            <person name="Spatafora J.W."/>
            <person name="Henrissat B."/>
            <person name="Nagy L.G."/>
            <person name="Aury J.M."/>
            <person name="Wincker P."/>
            <person name="Grigoriev I.V."/>
            <person name="Bonfante P."/>
            <person name="Martin F.M."/>
        </authorList>
    </citation>
    <scope>NUCLEOTIDE SEQUENCE [LARGE SCALE GENOMIC DNA]</scope>
    <source>
        <strain evidence="3 4">RN42</strain>
    </source>
</reference>
<dbReference type="InterPro" id="IPR011333">
    <property type="entry name" value="SKP1/BTB/POZ_sf"/>
</dbReference>
<dbReference type="AlphaFoldDB" id="A0A3N4I1S3"/>
<dbReference type="InterPro" id="IPR000210">
    <property type="entry name" value="BTB/POZ_dom"/>
</dbReference>
<accession>A0A3N4I1S3</accession>
<dbReference type="SMART" id="SM00225">
    <property type="entry name" value="BTB"/>
    <property type="match status" value="1"/>
</dbReference>